<keyword evidence="5 13" id="KW-0436">Ligase</keyword>
<comment type="subcellular location">
    <subcellularLocation>
        <location evidence="1 13">Cytoplasm</location>
    </subcellularLocation>
</comment>
<evidence type="ECO:0000256" key="11">
    <source>
        <dbReference type="ARBA" id="ARBA00023146"/>
    </source>
</evidence>
<keyword evidence="10 13" id="KW-0648">Protein biosynthesis</keyword>
<evidence type="ECO:0000256" key="7">
    <source>
        <dbReference type="ARBA" id="ARBA00022741"/>
    </source>
</evidence>
<comment type="similarity">
    <text evidence="2 13">Belongs to the class-II aminoacyl-tRNA synthetase family. Phe-tRNA synthetase alpha subunit type 1 subfamily.</text>
</comment>
<dbReference type="PANTHER" id="PTHR11538:SF41">
    <property type="entry name" value="PHENYLALANINE--TRNA LIGASE, MITOCHONDRIAL"/>
    <property type="match status" value="1"/>
</dbReference>
<keyword evidence="4 13" id="KW-0963">Cytoplasm</keyword>
<dbReference type="GO" id="GO:0000049">
    <property type="term" value="F:tRNA binding"/>
    <property type="evidence" value="ECO:0007669"/>
    <property type="project" value="InterPro"/>
</dbReference>
<dbReference type="Gene3D" id="3.30.930.10">
    <property type="entry name" value="Bira Bifunctional Protein, Domain 2"/>
    <property type="match status" value="1"/>
</dbReference>
<dbReference type="Pfam" id="PF01409">
    <property type="entry name" value="tRNA-synt_2d"/>
    <property type="match status" value="1"/>
</dbReference>
<evidence type="ECO:0000256" key="5">
    <source>
        <dbReference type="ARBA" id="ARBA00022598"/>
    </source>
</evidence>
<dbReference type="InterPro" id="IPR045864">
    <property type="entry name" value="aa-tRNA-synth_II/BPL/LPL"/>
</dbReference>
<evidence type="ECO:0000256" key="6">
    <source>
        <dbReference type="ARBA" id="ARBA00022723"/>
    </source>
</evidence>
<dbReference type="OrthoDB" id="9800719at2"/>
<dbReference type="InterPro" id="IPR022911">
    <property type="entry name" value="Phe_tRNA_ligase_alpha1_bac"/>
</dbReference>
<dbReference type="InterPro" id="IPR004188">
    <property type="entry name" value="Phe-tRNA_ligase_II_N"/>
</dbReference>
<evidence type="ECO:0000256" key="9">
    <source>
        <dbReference type="ARBA" id="ARBA00022842"/>
    </source>
</evidence>
<evidence type="ECO:0000313" key="15">
    <source>
        <dbReference type="EMBL" id="OAV51538.1"/>
    </source>
</evidence>
<keyword evidence="8 13" id="KW-0067">ATP-binding</keyword>
<evidence type="ECO:0000256" key="10">
    <source>
        <dbReference type="ARBA" id="ARBA00022917"/>
    </source>
</evidence>
<dbReference type="PANTHER" id="PTHR11538">
    <property type="entry name" value="PHENYLALANYL-TRNA SYNTHETASE"/>
    <property type="match status" value="1"/>
</dbReference>
<dbReference type="HAMAP" id="MF_00281">
    <property type="entry name" value="Phe_tRNA_synth_alpha1"/>
    <property type="match status" value="1"/>
</dbReference>
<comment type="catalytic activity">
    <reaction evidence="12 13">
        <text>tRNA(Phe) + L-phenylalanine + ATP = L-phenylalanyl-tRNA(Phe) + AMP + diphosphate + H(+)</text>
        <dbReference type="Rhea" id="RHEA:19413"/>
        <dbReference type="Rhea" id="RHEA-COMP:9668"/>
        <dbReference type="Rhea" id="RHEA-COMP:9699"/>
        <dbReference type="ChEBI" id="CHEBI:15378"/>
        <dbReference type="ChEBI" id="CHEBI:30616"/>
        <dbReference type="ChEBI" id="CHEBI:33019"/>
        <dbReference type="ChEBI" id="CHEBI:58095"/>
        <dbReference type="ChEBI" id="CHEBI:78442"/>
        <dbReference type="ChEBI" id="CHEBI:78531"/>
        <dbReference type="ChEBI" id="CHEBI:456215"/>
        <dbReference type="EC" id="6.1.1.20"/>
    </reaction>
</comment>
<evidence type="ECO:0000256" key="3">
    <source>
        <dbReference type="ARBA" id="ARBA00011209"/>
    </source>
</evidence>
<accession>A0A1B7LUW8</accession>
<dbReference type="CDD" id="cd00496">
    <property type="entry name" value="PheRS_alpha_core"/>
    <property type="match status" value="1"/>
</dbReference>
<dbReference type="RefSeq" id="WP_043055728.1">
    <property type="nucleotide sequence ID" value="NZ_LXEY01000115.1"/>
</dbReference>
<dbReference type="GO" id="GO:0005524">
    <property type="term" value="F:ATP binding"/>
    <property type="evidence" value="ECO:0007669"/>
    <property type="project" value="UniProtKB-UniRule"/>
</dbReference>
<dbReference type="STRING" id="1837282.A6F49_01955"/>
<evidence type="ECO:0000256" key="12">
    <source>
        <dbReference type="ARBA" id="ARBA00049255"/>
    </source>
</evidence>
<dbReference type="GO" id="GO:0005737">
    <property type="term" value="C:cytoplasm"/>
    <property type="evidence" value="ECO:0007669"/>
    <property type="project" value="UniProtKB-SubCell"/>
</dbReference>
<proteinExistence type="inferred from homology"/>
<comment type="subunit">
    <text evidence="3 13">Tetramer of two alpha and two beta subunits.</text>
</comment>
<keyword evidence="16" id="KW-1185">Reference proteome</keyword>
<dbReference type="GO" id="GO:0004826">
    <property type="term" value="F:phenylalanine-tRNA ligase activity"/>
    <property type="evidence" value="ECO:0007669"/>
    <property type="project" value="UniProtKB-UniRule"/>
</dbReference>
<keyword evidence="7 13" id="KW-0547">Nucleotide-binding</keyword>
<protein>
    <recommendedName>
        <fullName evidence="13">Phenylalanine--tRNA ligase alpha subunit</fullName>
        <ecNumber evidence="13">6.1.1.20</ecNumber>
    </recommendedName>
    <alternativeName>
        <fullName evidence="13">Phenylalanyl-tRNA synthetase alpha subunit</fullName>
        <shortName evidence="13">PheRS</shortName>
    </alternativeName>
</protein>
<sequence length="353" mass="39293">MTDTSNLPPEVSPADEQAVEQAIQAAIAAFEAATNLDELKAARIAHTGDNAPLTLANRLIGKLDKSQKADAGKRMGQARGKMGKALADREAQLQAEHEARMLVEETVDVTTAVRRRRQGARHPLELLQERVSDIFVGMGWEIAEGPELESEWYNFDALNFEPDHPAREMQDTFFVEPTDRHLVLRTHTSPVQIRAMLERGAPTYILVPGKTFRTDELDATHTPVFHQFEGLAVDKGLTMADLRGTLEYFATSMFGADARIRLRPNFFPFTEPSAELDVWHPDAKGGPQWVEWGGCGMVHPQVLRAAGIDPDVYSGFAFGMGVERTLMFRNGVTDMHDMIEGDVRFSTQFGMEI</sequence>
<dbReference type="GO" id="GO:0000287">
    <property type="term" value="F:magnesium ion binding"/>
    <property type="evidence" value="ECO:0007669"/>
    <property type="project" value="UniProtKB-UniRule"/>
</dbReference>
<evidence type="ECO:0000256" key="8">
    <source>
        <dbReference type="ARBA" id="ARBA00022840"/>
    </source>
</evidence>
<name>A0A1B7LUW8_9MICC</name>
<dbReference type="EMBL" id="LXEY01000115">
    <property type="protein sequence ID" value="OAV51538.1"/>
    <property type="molecule type" value="Genomic_DNA"/>
</dbReference>
<feature type="domain" description="Aminoacyl-transfer RNA synthetases class-II family profile" evidence="14">
    <location>
        <begin position="127"/>
        <end position="327"/>
    </location>
</feature>
<dbReference type="SUPFAM" id="SSF46589">
    <property type="entry name" value="tRNA-binding arm"/>
    <property type="match status" value="1"/>
</dbReference>
<evidence type="ECO:0000256" key="2">
    <source>
        <dbReference type="ARBA" id="ARBA00010207"/>
    </source>
</evidence>
<dbReference type="InterPro" id="IPR006195">
    <property type="entry name" value="aa-tRNA-synth_II"/>
</dbReference>
<dbReference type="NCBIfam" id="TIGR00468">
    <property type="entry name" value="pheS"/>
    <property type="match status" value="1"/>
</dbReference>
<organism evidence="15 16">
    <name type="scientific">Enteractinococcus helveticum</name>
    <dbReference type="NCBI Taxonomy" id="1837282"/>
    <lineage>
        <taxon>Bacteria</taxon>
        <taxon>Bacillati</taxon>
        <taxon>Actinomycetota</taxon>
        <taxon>Actinomycetes</taxon>
        <taxon>Micrococcales</taxon>
        <taxon>Micrococcaceae</taxon>
    </lineage>
</organism>
<dbReference type="Proteomes" id="UP000078292">
    <property type="component" value="Unassembled WGS sequence"/>
</dbReference>
<dbReference type="AlphaFoldDB" id="A0A1B7LUW8"/>
<keyword evidence="11 13" id="KW-0030">Aminoacyl-tRNA synthetase</keyword>
<dbReference type="Pfam" id="PF02912">
    <property type="entry name" value="Phe_tRNA-synt_N"/>
    <property type="match status" value="1"/>
</dbReference>
<dbReference type="PROSITE" id="PS50862">
    <property type="entry name" value="AA_TRNA_LIGASE_II"/>
    <property type="match status" value="1"/>
</dbReference>
<evidence type="ECO:0000256" key="4">
    <source>
        <dbReference type="ARBA" id="ARBA00022490"/>
    </source>
</evidence>
<gene>
    <name evidence="13" type="primary">pheS</name>
    <name evidence="15" type="ORF">A6F49_01955</name>
</gene>
<dbReference type="InterPro" id="IPR010978">
    <property type="entry name" value="tRNA-bd_arm"/>
</dbReference>
<comment type="caution">
    <text evidence="15">The sequence shown here is derived from an EMBL/GenBank/DDBJ whole genome shotgun (WGS) entry which is preliminary data.</text>
</comment>
<dbReference type="SUPFAM" id="SSF55681">
    <property type="entry name" value="Class II aaRS and biotin synthetases"/>
    <property type="match status" value="1"/>
</dbReference>
<evidence type="ECO:0000256" key="1">
    <source>
        <dbReference type="ARBA" id="ARBA00004496"/>
    </source>
</evidence>
<dbReference type="InterPro" id="IPR004529">
    <property type="entry name" value="Phe-tRNA-synth_IIc_asu"/>
</dbReference>
<comment type="cofactor">
    <cofactor evidence="13">
        <name>Mg(2+)</name>
        <dbReference type="ChEBI" id="CHEBI:18420"/>
    </cofactor>
    <text evidence="13">Binds 2 magnesium ions per tetramer.</text>
</comment>
<keyword evidence="9 13" id="KW-0460">Magnesium</keyword>
<dbReference type="InterPro" id="IPR002319">
    <property type="entry name" value="Phenylalanyl-tRNA_Synthase"/>
</dbReference>
<dbReference type="EC" id="6.1.1.20" evidence="13"/>
<keyword evidence="6 13" id="KW-0479">Metal-binding</keyword>
<evidence type="ECO:0000259" key="14">
    <source>
        <dbReference type="PROSITE" id="PS50862"/>
    </source>
</evidence>
<feature type="binding site" evidence="13">
    <location>
        <position position="271"/>
    </location>
    <ligand>
        <name>Mg(2+)</name>
        <dbReference type="ChEBI" id="CHEBI:18420"/>
        <note>shared with beta subunit</note>
    </ligand>
</feature>
<evidence type="ECO:0000313" key="16">
    <source>
        <dbReference type="Proteomes" id="UP000078292"/>
    </source>
</evidence>
<dbReference type="GO" id="GO:0006432">
    <property type="term" value="P:phenylalanyl-tRNA aminoacylation"/>
    <property type="evidence" value="ECO:0007669"/>
    <property type="project" value="UniProtKB-UniRule"/>
</dbReference>
<reference evidence="15 16" key="1">
    <citation type="submission" date="2016-04" db="EMBL/GenBank/DDBJ databases">
        <title>First whole genome shotgun sequence of the bacterium Enteractinococcus sp. strain UASWS1574.</title>
        <authorList>
            <person name="Crovadore J."/>
            <person name="Chablais R."/>
            <person name="Lefort F."/>
        </authorList>
    </citation>
    <scope>NUCLEOTIDE SEQUENCE [LARGE SCALE GENOMIC DNA]</scope>
    <source>
        <strain evidence="15 16">UASWS1574</strain>
    </source>
</reference>
<evidence type="ECO:0000256" key="13">
    <source>
        <dbReference type="HAMAP-Rule" id="MF_00281"/>
    </source>
</evidence>